<dbReference type="InterPro" id="IPR013525">
    <property type="entry name" value="ABC2_TM"/>
</dbReference>
<dbReference type="InterPro" id="IPR017871">
    <property type="entry name" value="ABC_transporter-like_CS"/>
</dbReference>
<feature type="domain" description="ABC transmembrane type-2" evidence="10">
    <location>
        <begin position="712"/>
        <end position="949"/>
    </location>
</feature>
<dbReference type="InterPro" id="IPR027417">
    <property type="entry name" value="P-loop_NTPase"/>
</dbReference>
<feature type="region of interest" description="Disordered" evidence="7">
    <location>
        <begin position="542"/>
        <end position="568"/>
    </location>
</feature>
<name>A0ABS1EXD1_9PROT</name>
<dbReference type="SUPFAM" id="SSF52540">
    <property type="entry name" value="P-loop containing nucleoside triphosphate hydrolases"/>
    <property type="match status" value="2"/>
</dbReference>
<dbReference type="CDD" id="cd03230">
    <property type="entry name" value="ABC_DR_subfamily_A"/>
    <property type="match status" value="2"/>
</dbReference>
<accession>A0ABS1EXD1</accession>
<evidence type="ECO:0000313" key="11">
    <source>
        <dbReference type="EMBL" id="MBK1835837.1"/>
    </source>
</evidence>
<evidence type="ECO:0000259" key="9">
    <source>
        <dbReference type="PROSITE" id="PS50893"/>
    </source>
</evidence>
<sequence length="951" mass="102557">MTPAPAVSLSGVRHRYGRTVALEDASLDIPAGASVAIIGPDGIGKSTLLGLISTAKKVQQGSVRVLGTDLADRRGRAALQPRIAYMPQGLGRNLYADLSVAENLQFFGRLFGLDAAERRRRIADLLESTGLAPFPDRPAGKLSGGMKQKLGLCCALLHDPDLLILDEPTTGVDPLSRRQFWELIARIRAGRPGMTVLVATSYMDEAERFDRVVMMNAGRLLAHDTPAALKARTGTAELEEAFVALLPEEVRRGHERLVVPPRPPEPADAEPAIEAVGLTRRFGDFTAVSDISFRIGRGEIFGFLGSNGCGKTTTMKMLTGLLPASAGEARLFGRPVDAGDMESRRRVGYMAQAFSLYGELTVRQNLDLHARLFDLDGADARLAALVERFGLPPYLDAVADRLPLGVRQRLSLAVAILHGPELLILDEPTSGVDPVARDQFWRDLIALSRDQGVTIFVSTHFMNEAARCDRVAFMNAGRVIAAGPPDELRRQQQADSLDDAFIGFMRQAEENAQLDTPPTPPLPPGERVGVRGTHSVTVPKILASEPPHPNPLPASRRSFASPAGNTSGACVGGERGPFVSTRRLLAYAWRETLELRRDPVRLTVALLGTVLLMLVFGFGITMDVENLTFAVLDHDRSPESRAYVEQFDGSRSFRATPPAIDARDLALRLQRGEAALTIEIPEGFGRDLRRGRPPEVAVRIDGAMPFRAETIQGYVAGLHQRFIEDAATASGVALPAPAATLEMRYRYNQAFRSLDAMVPSDIGLLLVFIPAILAALGVVREKELGSITNLYVTPVTRLEFLLGKQLPYIALAAFNLLLMVAMAVTLFGVPVKGSLIGLLLGGLVYVVATTALGLLISVFTATQTAAVFGTAIVTMLPATQFSGMLQPVATLEGGAWLFGTLFPTTHFLKVSVGAFTKGLAFPELLPFILATAAFIPVFLALGVAFLPKQER</sequence>
<comment type="caution">
    <text evidence="11">The sequence shown here is derived from an EMBL/GenBank/DDBJ whole genome shotgun (WGS) entry which is preliminary data.</text>
</comment>
<organism evidence="11 12">
    <name type="scientific">Azospirillum endophyticum</name>
    <dbReference type="NCBI Taxonomy" id="2800326"/>
    <lineage>
        <taxon>Bacteria</taxon>
        <taxon>Pseudomonadati</taxon>
        <taxon>Pseudomonadota</taxon>
        <taxon>Alphaproteobacteria</taxon>
        <taxon>Rhodospirillales</taxon>
        <taxon>Azospirillaceae</taxon>
        <taxon>Azospirillum</taxon>
    </lineage>
</organism>
<dbReference type="InterPro" id="IPR047817">
    <property type="entry name" value="ABC2_TM_bact-type"/>
</dbReference>
<evidence type="ECO:0000256" key="5">
    <source>
        <dbReference type="ARBA" id="ARBA00022989"/>
    </source>
</evidence>
<evidence type="ECO:0000256" key="2">
    <source>
        <dbReference type="ARBA" id="ARBA00022692"/>
    </source>
</evidence>
<keyword evidence="12" id="KW-1185">Reference proteome</keyword>
<keyword evidence="6 8" id="KW-0472">Membrane</keyword>
<dbReference type="NCBIfam" id="NF033858">
    <property type="entry name" value="ABC2_perm_RbbA"/>
    <property type="match status" value="1"/>
</dbReference>
<dbReference type="PROSITE" id="PS00211">
    <property type="entry name" value="ABC_TRANSPORTER_1"/>
    <property type="match status" value="1"/>
</dbReference>
<feature type="domain" description="ABC transporter" evidence="9">
    <location>
        <begin position="7"/>
        <end position="242"/>
    </location>
</feature>
<dbReference type="InterPro" id="IPR047651">
    <property type="entry name" value="ABC2_perm_RbbA"/>
</dbReference>
<gene>
    <name evidence="11" type="primary">rbbA</name>
    <name evidence="11" type="ORF">JHL17_00280</name>
</gene>
<dbReference type="PANTHER" id="PTHR43038">
    <property type="entry name" value="ATP-BINDING CASSETTE, SUB-FAMILY H, MEMBER 1"/>
    <property type="match status" value="1"/>
</dbReference>
<dbReference type="PANTHER" id="PTHR43038:SF4">
    <property type="entry name" value="RIBOSOME-ASSOCIATED ATPASE"/>
    <property type="match status" value="1"/>
</dbReference>
<reference evidence="12" key="1">
    <citation type="submission" date="2021-01" db="EMBL/GenBank/DDBJ databases">
        <title>Genome public.</title>
        <authorList>
            <person name="Liu C."/>
            <person name="Sun Q."/>
        </authorList>
    </citation>
    <scope>NUCLEOTIDE SEQUENCE [LARGE SCALE GENOMIC DNA]</scope>
    <source>
        <strain evidence="12">YIM B02556</strain>
    </source>
</reference>
<evidence type="ECO:0000256" key="1">
    <source>
        <dbReference type="ARBA" id="ARBA00004141"/>
    </source>
</evidence>
<evidence type="ECO:0000259" key="10">
    <source>
        <dbReference type="PROSITE" id="PS51012"/>
    </source>
</evidence>
<evidence type="ECO:0000313" key="12">
    <source>
        <dbReference type="Proteomes" id="UP000652760"/>
    </source>
</evidence>
<dbReference type="PROSITE" id="PS50893">
    <property type="entry name" value="ABC_TRANSPORTER_2"/>
    <property type="match status" value="2"/>
</dbReference>
<feature type="transmembrane region" description="Helical" evidence="8">
    <location>
        <begin position="762"/>
        <end position="779"/>
    </location>
</feature>
<evidence type="ECO:0000256" key="3">
    <source>
        <dbReference type="ARBA" id="ARBA00022741"/>
    </source>
</evidence>
<keyword evidence="2 8" id="KW-0812">Transmembrane</keyword>
<dbReference type="Gene3D" id="3.40.50.300">
    <property type="entry name" value="P-loop containing nucleotide triphosphate hydrolases"/>
    <property type="match status" value="2"/>
</dbReference>
<evidence type="ECO:0000256" key="7">
    <source>
        <dbReference type="SAM" id="MobiDB-lite"/>
    </source>
</evidence>
<comment type="subcellular location">
    <subcellularLocation>
        <location evidence="1">Membrane</location>
        <topology evidence="1">Multi-pass membrane protein</topology>
    </subcellularLocation>
</comment>
<evidence type="ECO:0000256" key="8">
    <source>
        <dbReference type="SAM" id="Phobius"/>
    </source>
</evidence>
<feature type="domain" description="ABC transporter" evidence="9">
    <location>
        <begin position="273"/>
        <end position="501"/>
    </location>
</feature>
<protein>
    <submittedName>
        <fullName evidence="11">Ribosome-associated ATPase/putative transporter RbbA</fullName>
    </submittedName>
</protein>
<feature type="transmembrane region" description="Helical" evidence="8">
    <location>
        <begin position="808"/>
        <end position="829"/>
    </location>
</feature>
<dbReference type="Pfam" id="PF12698">
    <property type="entry name" value="ABC2_membrane_3"/>
    <property type="match status" value="1"/>
</dbReference>
<dbReference type="PROSITE" id="PS51012">
    <property type="entry name" value="ABC_TM2"/>
    <property type="match status" value="1"/>
</dbReference>
<keyword evidence="4" id="KW-0067">ATP-binding</keyword>
<dbReference type="Pfam" id="PF00005">
    <property type="entry name" value="ABC_tran"/>
    <property type="match status" value="2"/>
</dbReference>
<feature type="transmembrane region" description="Helical" evidence="8">
    <location>
        <begin position="865"/>
        <end position="883"/>
    </location>
</feature>
<evidence type="ECO:0000256" key="6">
    <source>
        <dbReference type="ARBA" id="ARBA00023136"/>
    </source>
</evidence>
<keyword evidence="5 8" id="KW-1133">Transmembrane helix</keyword>
<proteinExistence type="predicted"/>
<dbReference type="SMART" id="SM00382">
    <property type="entry name" value="AAA"/>
    <property type="match status" value="2"/>
</dbReference>
<feature type="transmembrane region" description="Helical" evidence="8">
    <location>
        <begin position="836"/>
        <end position="859"/>
    </location>
</feature>
<dbReference type="RefSeq" id="WP_200190054.1">
    <property type="nucleotide sequence ID" value="NZ_JAENHM010000001.1"/>
</dbReference>
<dbReference type="InterPro" id="IPR003593">
    <property type="entry name" value="AAA+_ATPase"/>
</dbReference>
<feature type="transmembrane region" description="Helical" evidence="8">
    <location>
        <begin position="927"/>
        <end position="946"/>
    </location>
</feature>
<dbReference type="Gene3D" id="3.40.1710.10">
    <property type="entry name" value="abc type-2 transporter like domain"/>
    <property type="match status" value="1"/>
</dbReference>
<evidence type="ECO:0000256" key="4">
    <source>
        <dbReference type="ARBA" id="ARBA00022840"/>
    </source>
</evidence>
<dbReference type="EMBL" id="JAENHM010000001">
    <property type="protein sequence ID" value="MBK1835837.1"/>
    <property type="molecule type" value="Genomic_DNA"/>
</dbReference>
<dbReference type="InterPro" id="IPR003439">
    <property type="entry name" value="ABC_transporter-like_ATP-bd"/>
</dbReference>
<dbReference type="Proteomes" id="UP000652760">
    <property type="component" value="Unassembled WGS sequence"/>
</dbReference>
<keyword evidence="3" id="KW-0547">Nucleotide-binding</keyword>